<proteinExistence type="predicted"/>
<accession>A0A2Z6RRQ8</accession>
<organism evidence="1 3">
    <name type="scientific">Rhizophagus clarus</name>
    <dbReference type="NCBI Taxonomy" id="94130"/>
    <lineage>
        <taxon>Eukaryota</taxon>
        <taxon>Fungi</taxon>
        <taxon>Fungi incertae sedis</taxon>
        <taxon>Mucoromycota</taxon>
        <taxon>Glomeromycotina</taxon>
        <taxon>Glomeromycetes</taxon>
        <taxon>Glomerales</taxon>
        <taxon>Glomeraceae</taxon>
        <taxon>Rhizophagus</taxon>
    </lineage>
</organism>
<evidence type="ECO:0000313" key="2">
    <source>
        <dbReference type="EMBL" id="GES95019.1"/>
    </source>
</evidence>
<dbReference type="Proteomes" id="UP000615446">
    <property type="component" value="Unassembled WGS sequence"/>
</dbReference>
<gene>
    <name evidence="2" type="ORF">RCL2_002171300</name>
    <name evidence="1" type="ORF">RclHR1_03440024</name>
</gene>
<evidence type="ECO:0000313" key="3">
    <source>
        <dbReference type="Proteomes" id="UP000247702"/>
    </source>
</evidence>
<dbReference type="EMBL" id="BEXD01002713">
    <property type="protein sequence ID" value="GBB99191.1"/>
    <property type="molecule type" value="Genomic_DNA"/>
</dbReference>
<dbReference type="OrthoDB" id="10640814at2759"/>
<dbReference type="EMBL" id="BLAL01000239">
    <property type="protein sequence ID" value="GES95019.1"/>
    <property type="molecule type" value="Genomic_DNA"/>
</dbReference>
<reference evidence="2" key="2">
    <citation type="submission" date="2019-10" db="EMBL/GenBank/DDBJ databases">
        <title>Conservation and host-specific expression of non-tandemly repeated heterogenous ribosome RNA gene in arbuscular mycorrhizal fungi.</title>
        <authorList>
            <person name="Maeda T."/>
            <person name="Kobayashi Y."/>
            <person name="Nakagawa T."/>
            <person name="Ezawa T."/>
            <person name="Yamaguchi K."/>
            <person name="Bino T."/>
            <person name="Nishimoto Y."/>
            <person name="Shigenobu S."/>
            <person name="Kawaguchi M."/>
        </authorList>
    </citation>
    <scope>NUCLEOTIDE SEQUENCE</scope>
    <source>
        <strain evidence="2">HR1</strain>
    </source>
</reference>
<sequence>MLFSYPPPYDQWYCLSDVLTCKTCFRELAEEYFGDVEMQYLEILKKTTEMEMSQDEPFPPGIGWKYDKEEEYKIRQTRIHPDMNPDYLINEPWWNEPIDVQIENYYYETEIIMNNIKVVVQ</sequence>
<name>A0A2Z6RRQ8_9GLOM</name>
<keyword evidence="3" id="KW-1185">Reference proteome</keyword>
<dbReference type="AlphaFoldDB" id="A0A2Z6RRQ8"/>
<evidence type="ECO:0000313" key="1">
    <source>
        <dbReference type="EMBL" id="GBB99191.1"/>
    </source>
</evidence>
<comment type="caution">
    <text evidence="1">The sequence shown here is derived from an EMBL/GenBank/DDBJ whole genome shotgun (WGS) entry which is preliminary data.</text>
</comment>
<dbReference type="Proteomes" id="UP000247702">
    <property type="component" value="Unassembled WGS sequence"/>
</dbReference>
<reference evidence="1 3" key="1">
    <citation type="submission" date="2017-11" db="EMBL/GenBank/DDBJ databases">
        <title>The genome of Rhizophagus clarus HR1 reveals common genetic basis of auxotrophy among arbuscular mycorrhizal fungi.</title>
        <authorList>
            <person name="Kobayashi Y."/>
        </authorList>
    </citation>
    <scope>NUCLEOTIDE SEQUENCE [LARGE SCALE GENOMIC DNA]</scope>
    <source>
        <strain evidence="1 3">HR1</strain>
    </source>
</reference>
<protein>
    <submittedName>
        <fullName evidence="1">Uncharacterized protein</fullName>
    </submittedName>
</protein>